<dbReference type="SUPFAM" id="SSF52833">
    <property type="entry name" value="Thioredoxin-like"/>
    <property type="match status" value="1"/>
</dbReference>
<sequence>MRKSNMLKVLIAFFLILIFVFFLSVFLKVQSNSNKNETYISNNVINDSKDAKKIIQSNKNVIIYFSQKNCVYCKELNSHLNNLDSRIKENLYVFYIENEDKELVKKEFDFSYTPTLIYYRDSIESDRLDNDLLFKNDLAKFNNKGETELKKWLENKKEE</sequence>
<evidence type="ECO:0000259" key="1">
    <source>
        <dbReference type="Pfam" id="PF00085"/>
    </source>
</evidence>
<dbReference type="EMBL" id="JALRMR010000007">
    <property type="protein sequence ID" value="MDT1974243.1"/>
    <property type="molecule type" value="Genomic_DNA"/>
</dbReference>
<evidence type="ECO:0000313" key="2">
    <source>
        <dbReference type="EMBL" id="MDT1974243.1"/>
    </source>
</evidence>
<dbReference type="CDD" id="cd02947">
    <property type="entry name" value="TRX_family"/>
    <property type="match status" value="1"/>
</dbReference>
<proteinExistence type="predicted"/>
<protein>
    <submittedName>
        <fullName evidence="2">Thioredoxin family protein</fullName>
    </submittedName>
</protein>
<evidence type="ECO:0000313" key="3">
    <source>
        <dbReference type="Proteomes" id="UP001249945"/>
    </source>
</evidence>
<dbReference type="Gene3D" id="3.40.30.10">
    <property type="entry name" value="Glutaredoxin"/>
    <property type="match status" value="1"/>
</dbReference>
<dbReference type="InterPro" id="IPR013766">
    <property type="entry name" value="Thioredoxin_domain"/>
</dbReference>
<dbReference type="AlphaFoldDB" id="A0AAW8RA59"/>
<dbReference type="InterPro" id="IPR036249">
    <property type="entry name" value="Thioredoxin-like_sf"/>
</dbReference>
<dbReference type="RefSeq" id="WP_311780446.1">
    <property type="nucleotide sequence ID" value="NZ_JALRMR010000007.1"/>
</dbReference>
<comment type="caution">
    <text evidence="2">The sequence shown here is derived from an EMBL/GenBank/DDBJ whole genome shotgun (WGS) entry which is preliminary data.</text>
</comment>
<organism evidence="2 3">
    <name type="scientific">Carnobacterium divergens</name>
    <name type="common">Lactobacillus divergens</name>
    <dbReference type="NCBI Taxonomy" id="2748"/>
    <lineage>
        <taxon>Bacteria</taxon>
        <taxon>Bacillati</taxon>
        <taxon>Bacillota</taxon>
        <taxon>Bacilli</taxon>
        <taxon>Lactobacillales</taxon>
        <taxon>Carnobacteriaceae</taxon>
        <taxon>Carnobacterium</taxon>
    </lineage>
</organism>
<dbReference type="Pfam" id="PF00085">
    <property type="entry name" value="Thioredoxin"/>
    <property type="match status" value="1"/>
</dbReference>
<dbReference type="PANTHER" id="PTHR19991">
    <property type="entry name" value="L 2 01289"/>
    <property type="match status" value="1"/>
</dbReference>
<gene>
    <name evidence="2" type="ORF">MX635_07535</name>
</gene>
<accession>A0AAW8RA59</accession>
<dbReference type="InterPro" id="IPR017937">
    <property type="entry name" value="Thioredoxin_CS"/>
</dbReference>
<reference evidence="2" key="1">
    <citation type="submission" date="2022-04" db="EMBL/GenBank/DDBJ databases">
        <title>Draft genome sequences of lactic acid bacteria (LAB) strains involved in meat spoilage.</title>
        <authorList>
            <person name="Palevich N."/>
        </authorList>
    </citation>
    <scope>NUCLEOTIDE SEQUENCE</scope>
    <source>
        <strain evidence="2">9-14</strain>
    </source>
</reference>
<feature type="domain" description="Thioredoxin" evidence="1">
    <location>
        <begin position="51"/>
        <end position="129"/>
    </location>
</feature>
<dbReference type="PROSITE" id="PS00194">
    <property type="entry name" value="THIOREDOXIN_1"/>
    <property type="match status" value="1"/>
</dbReference>
<name>A0AAW8RA59_CARDV</name>
<dbReference type="Proteomes" id="UP001249945">
    <property type="component" value="Unassembled WGS sequence"/>
</dbReference>
<dbReference type="PANTHER" id="PTHR19991:SF2">
    <property type="entry name" value="GH08893P"/>
    <property type="match status" value="1"/>
</dbReference>